<evidence type="ECO:0000313" key="2">
    <source>
        <dbReference type="Proteomes" id="UP000194474"/>
    </source>
</evidence>
<proteinExistence type="predicted"/>
<dbReference type="EMBL" id="FXWK01000001">
    <property type="protein sequence ID" value="SMQ65926.1"/>
    <property type="molecule type" value="Genomic_DNA"/>
</dbReference>
<evidence type="ECO:0000313" key="1">
    <source>
        <dbReference type="EMBL" id="SMQ65926.1"/>
    </source>
</evidence>
<dbReference type="RefSeq" id="WP_086469684.1">
    <property type="nucleotide sequence ID" value="NZ_FXWK01000001.1"/>
</dbReference>
<name>A0A1Y6EUE9_9HYPH</name>
<organism evidence="1 2">
    <name type="scientific">Devosia lucknowensis</name>
    <dbReference type="NCBI Taxonomy" id="1096929"/>
    <lineage>
        <taxon>Bacteria</taxon>
        <taxon>Pseudomonadati</taxon>
        <taxon>Pseudomonadota</taxon>
        <taxon>Alphaproteobacteria</taxon>
        <taxon>Hyphomicrobiales</taxon>
        <taxon>Devosiaceae</taxon>
        <taxon>Devosia</taxon>
    </lineage>
</organism>
<protein>
    <submittedName>
        <fullName evidence="1">Uncharacterized protein</fullName>
    </submittedName>
</protein>
<accession>A0A1Y6EUE9</accession>
<keyword evidence="2" id="KW-1185">Reference proteome</keyword>
<dbReference type="Proteomes" id="UP000194474">
    <property type="component" value="Unassembled WGS sequence"/>
</dbReference>
<dbReference type="AlphaFoldDB" id="A0A1Y6EUE9"/>
<sequence>MSTELLRDHTGSLNLYSDGRPVDGVSFSSIVTNNQGEQVAVLQLPLTRTTFGEVRNVVPFVRPPQSAQ</sequence>
<reference evidence="2" key="1">
    <citation type="submission" date="2017-04" db="EMBL/GenBank/DDBJ databases">
        <authorList>
            <person name="Varghese N."/>
            <person name="Submissions S."/>
        </authorList>
    </citation>
    <scope>NUCLEOTIDE SEQUENCE [LARGE SCALE GENOMIC DNA]</scope>
</reference>
<gene>
    <name evidence="1" type="ORF">SAMN06295905_1351</name>
</gene>